<dbReference type="Pfam" id="PF17853">
    <property type="entry name" value="GGDEF_2"/>
    <property type="match status" value="1"/>
</dbReference>
<dbReference type="PANTHER" id="PTHR33744:SF1">
    <property type="entry name" value="DNA-BINDING TRANSCRIPTIONAL ACTIVATOR ADER"/>
    <property type="match status" value="1"/>
</dbReference>
<dbReference type="EMBL" id="JBHSON010000050">
    <property type="protein sequence ID" value="MFC5750142.1"/>
    <property type="molecule type" value="Genomic_DNA"/>
</dbReference>
<evidence type="ECO:0000256" key="1">
    <source>
        <dbReference type="ARBA" id="ARBA00006754"/>
    </source>
</evidence>
<evidence type="ECO:0000259" key="2">
    <source>
        <dbReference type="Pfam" id="PF07905"/>
    </source>
</evidence>
<dbReference type="InterPro" id="IPR042070">
    <property type="entry name" value="PucR_C-HTH_sf"/>
</dbReference>
<keyword evidence="6" id="KW-1185">Reference proteome</keyword>
<dbReference type="Gene3D" id="1.10.10.2840">
    <property type="entry name" value="PucR C-terminal helix-turn-helix domain"/>
    <property type="match status" value="1"/>
</dbReference>
<dbReference type="Pfam" id="PF13556">
    <property type="entry name" value="HTH_30"/>
    <property type="match status" value="1"/>
</dbReference>
<dbReference type="RefSeq" id="WP_378285874.1">
    <property type="nucleotide sequence ID" value="NZ_JBHSON010000050.1"/>
</dbReference>
<gene>
    <name evidence="5" type="ORF">ACFPZN_31330</name>
</gene>
<dbReference type="InterPro" id="IPR051448">
    <property type="entry name" value="CdaR-like_regulators"/>
</dbReference>
<dbReference type="Pfam" id="PF07905">
    <property type="entry name" value="PucR"/>
    <property type="match status" value="1"/>
</dbReference>
<proteinExistence type="inferred from homology"/>
<organism evidence="5 6">
    <name type="scientific">Actinomadura rugatobispora</name>
    <dbReference type="NCBI Taxonomy" id="1994"/>
    <lineage>
        <taxon>Bacteria</taxon>
        <taxon>Bacillati</taxon>
        <taxon>Actinomycetota</taxon>
        <taxon>Actinomycetes</taxon>
        <taxon>Streptosporangiales</taxon>
        <taxon>Thermomonosporaceae</taxon>
        <taxon>Actinomadura</taxon>
    </lineage>
</organism>
<dbReference type="SUPFAM" id="SSF55781">
    <property type="entry name" value="GAF domain-like"/>
    <property type="match status" value="1"/>
</dbReference>
<feature type="domain" description="CdaR GGDEF-like" evidence="4">
    <location>
        <begin position="291"/>
        <end position="419"/>
    </location>
</feature>
<evidence type="ECO:0000313" key="5">
    <source>
        <dbReference type="EMBL" id="MFC5750142.1"/>
    </source>
</evidence>
<dbReference type="InterPro" id="IPR012914">
    <property type="entry name" value="PucR_dom"/>
</dbReference>
<comment type="similarity">
    <text evidence="1">Belongs to the CdaR family.</text>
</comment>
<sequence length="543" mass="58777">MSLILRDVLRYEPFRRAGARVLAGEDGLDRAVRWVHISEMPDSARLFTGGELLLTQGMGISRDADAQRAWVRALARTGLAGVAIEVGVTFAAVPHALVEAADEAGLPLIALRTPAYFMDMTQAVHSVIVNAHYGMLQRAEGISRRFSRLAMEGAGLPQMIAELARAVDHPVVLSDEAHEVIAYAPDTPELRGWVDGWSAHARVGHPSPPDGSPVAAESAGLACAWVPIVARGELWGTIHMLARPRPIDDVDRLALDRAAAAIGLAFASVSDLERQRLDARSTFVHDLLGGRYEDVREMRLKASTFGADLSGPLLVLVMRPLATELPEEGRGDRLGRPLRAVTTVTGRVFGVQPRPLIGYDGGQLIAVLPAPGGEPRERTAEVVEQCAARHGVDLLVGLGDPVGMDGLPRAYGEACEAVRYGLRTGHGRGVLSPDDLGIDRLLMDLDQGPALARHVARELGRLLDHDATAGSPLLPTLAAYLEHGGRKAEVARALNIERRTLYYRLERLADLVNGPLDDTDTRLRLLVALRGRDFRRRTRGRMG</sequence>
<name>A0ABW1A566_9ACTN</name>
<evidence type="ECO:0000259" key="4">
    <source>
        <dbReference type="Pfam" id="PF17853"/>
    </source>
</evidence>
<feature type="domain" description="Purine catabolism PurC-like" evidence="2">
    <location>
        <begin position="7"/>
        <end position="128"/>
    </location>
</feature>
<accession>A0ABW1A566</accession>
<dbReference type="InterPro" id="IPR009057">
    <property type="entry name" value="Homeodomain-like_sf"/>
</dbReference>
<dbReference type="InterPro" id="IPR025736">
    <property type="entry name" value="PucR_C-HTH_dom"/>
</dbReference>
<dbReference type="SUPFAM" id="SSF46689">
    <property type="entry name" value="Homeodomain-like"/>
    <property type="match status" value="1"/>
</dbReference>
<dbReference type="Proteomes" id="UP001596074">
    <property type="component" value="Unassembled WGS sequence"/>
</dbReference>
<reference evidence="6" key="1">
    <citation type="journal article" date="2019" name="Int. J. Syst. Evol. Microbiol.">
        <title>The Global Catalogue of Microorganisms (GCM) 10K type strain sequencing project: providing services to taxonomists for standard genome sequencing and annotation.</title>
        <authorList>
            <consortium name="The Broad Institute Genomics Platform"/>
            <consortium name="The Broad Institute Genome Sequencing Center for Infectious Disease"/>
            <person name="Wu L."/>
            <person name="Ma J."/>
        </authorList>
    </citation>
    <scope>NUCLEOTIDE SEQUENCE [LARGE SCALE GENOMIC DNA]</scope>
    <source>
        <strain evidence="6">KCTC 42087</strain>
    </source>
</reference>
<feature type="domain" description="PucR C-terminal helix-turn-helix" evidence="3">
    <location>
        <begin position="473"/>
        <end position="530"/>
    </location>
</feature>
<evidence type="ECO:0000313" key="6">
    <source>
        <dbReference type="Proteomes" id="UP001596074"/>
    </source>
</evidence>
<comment type="caution">
    <text evidence="5">The sequence shown here is derived from an EMBL/GenBank/DDBJ whole genome shotgun (WGS) entry which is preliminary data.</text>
</comment>
<protein>
    <submittedName>
        <fullName evidence="5">PucR family transcriptional regulator</fullName>
    </submittedName>
</protein>
<evidence type="ECO:0000259" key="3">
    <source>
        <dbReference type="Pfam" id="PF13556"/>
    </source>
</evidence>
<dbReference type="InterPro" id="IPR041522">
    <property type="entry name" value="CdaR_GGDEF"/>
</dbReference>
<dbReference type="PANTHER" id="PTHR33744">
    <property type="entry name" value="CARBOHYDRATE DIACID REGULATOR"/>
    <property type="match status" value="1"/>
</dbReference>